<evidence type="ECO:0000313" key="1">
    <source>
        <dbReference type="EMBL" id="KPG36773.1"/>
    </source>
</evidence>
<comment type="caution">
    <text evidence="1">The sequence shown here is derived from an EMBL/GenBank/DDBJ whole genome shotgun (WGS) entry which is preliminary data.</text>
</comment>
<gene>
    <name evidence="1" type="ORF">AN912_04075</name>
</gene>
<dbReference type="Proteomes" id="UP000037962">
    <property type="component" value="Unassembled WGS sequence"/>
</dbReference>
<accession>A0ABR5LXQ0</accession>
<organism evidence="1 2">
    <name type="scientific">Mycobacteroides immunogenum</name>
    <dbReference type="NCBI Taxonomy" id="83262"/>
    <lineage>
        <taxon>Bacteria</taxon>
        <taxon>Bacillati</taxon>
        <taxon>Actinomycetota</taxon>
        <taxon>Actinomycetes</taxon>
        <taxon>Mycobacteriales</taxon>
        <taxon>Mycobacteriaceae</taxon>
        <taxon>Mycobacteroides</taxon>
    </lineage>
</organism>
<keyword evidence="2" id="KW-1185">Reference proteome</keyword>
<protein>
    <submittedName>
        <fullName evidence="1">Uncharacterized protein</fullName>
    </submittedName>
</protein>
<name>A0ABR5LXQ0_9MYCO</name>
<evidence type="ECO:0000313" key="2">
    <source>
        <dbReference type="Proteomes" id="UP000037962"/>
    </source>
</evidence>
<sequence length="286" mass="32048">MDISIAEQIARQPASVFHGTRVSMAEQIIADGFTPRPVSEQIARIAAEYDIAVQALMDDMKVHSSFAVVDDRPDTVFVVGDQVKAGSWAERAPEATWEALWAVYRIRHPEVGWYWNSSQEGHLWVRAQRLDDPPAVLEAAAPLIALRRRHRDVTAADEFLAAVKTGDPEKVERQGRLFRITPEWLVHPQGLIPTGFHRVPTRVDDDLLFFMSGESAETFREQMRVGFWGERGAVSGPGDRPWFPLDQVWSRLRDDRQAALEELVGVSITSLLAAESEEIGELAAEA</sequence>
<dbReference type="EMBL" id="LJFS01000003">
    <property type="protein sequence ID" value="KPG36773.1"/>
    <property type="molecule type" value="Genomic_DNA"/>
</dbReference>
<proteinExistence type="predicted"/>
<dbReference type="RefSeq" id="WP_054429896.1">
    <property type="nucleotide sequence ID" value="NZ_LJFS01000003.1"/>
</dbReference>
<reference evidence="1 2" key="1">
    <citation type="submission" date="2015-09" db="EMBL/GenBank/DDBJ databases">
        <title>Genome Sequences of Mycobacterium immunogenum Isolates, Recuperated from a Chloraminated Drinking Water Distribution System Simulator Subjected to Episodes of Nitrification.</title>
        <authorList>
            <person name="Gomez-Alvarez V."/>
            <person name="Revetta R.P."/>
        </authorList>
    </citation>
    <scope>NUCLEOTIDE SEQUENCE [LARGE SCALE GENOMIC DNA]</scope>
    <source>
        <strain evidence="1 2">H076</strain>
    </source>
</reference>